<dbReference type="AlphaFoldDB" id="A0A2T4U093"/>
<keyword evidence="9 10" id="KW-0407">Ion channel</keyword>
<keyword evidence="4 10" id="KW-1003">Cell membrane</keyword>
<dbReference type="EMBL" id="NVQC01000011">
    <property type="protein sequence ID" value="PTL36804.1"/>
    <property type="molecule type" value="Genomic_DNA"/>
</dbReference>
<keyword evidence="12" id="KW-1185">Reference proteome</keyword>
<dbReference type="NCBIfam" id="TIGR00220">
    <property type="entry name" value="mscL"/>
    <property type="match status" value="1"/>
</dbReference>
<dbReference type="GO" id="GO:0005886">
    <property type="term" value="C:plasma membrane"/>
    <property type="evidence" value="ECO:0007669"/>
    <property type="project" value="UniProtKB-SubCell"/>
</dbReference>
<evidence type="ECO:0000256" key="9">
    <source>
        <dbReference type="ARBA" id="ARBA00023303"/>
    </source>
</evidence>
<organism evidence="11 12">
    <name type="scientific">Candidatus Methylomirabilis limnetica</name>
    <dbReference type="NCBI Taxonomy" id="2033718"/>
    <lineage>
        <taxon>Bacteria</taxon>
        <taxon>Candidatus Methylomirabilota</taxon>
        <taxon>Candidatus Methylomirabilia</taxon>
        <taxon>Candidatus Methylomirabilales</taxon>
        <taxon>Candidatus Methylomirabilaceae</taxon>
        <taxon>Candidatus Methylomirabilis</taxon>
    </lineage>
</organism>
<dbReference type="SUPFAM" id="SSF81330">
    <property type="entry name" value="Gated mechanosensitive channel"/>
    <property type="match status" value="1"/>
</dbReference>
<keyword evidence="3 10" id="KW-0813">Transport</keyword>
<comment type="function">
    <text evidence="10">Channel that opens in response to stretch forces in the membrane lipid bilayer. May participate in the regulation of osmotic pressure changes within the cell.</text>
</comment>
<evidence type="ECO:0000256" key="5">
    <source>
        <dbReference type="ARBA" id="ARBA00022692"/>
    </source>
</evidence>
<evidence type="ECO:0000256" key="8">
    <source>
        <dbReference type="ARBA" id="ARBA00023136"/>
    </source>
</evidence>
<dbReference type="HAMAP" id="MF_00115">
    <property type="entry name" value="MscL"/>
    <property type="match status" value="1"/>
</dbReference>
<comment type="similarity">
    <text evidence="2 10">Belongs to the MscL family.</text>
</comment>
<dbReference type="PANTHER" id="PTHR30266:SF2">
    <property type="entry name" value="LARGE-CONDUCTANCE MECHANOSENSITIVE CHANNEL"/>
    <property type="match status" value="1"/>
</dbReference>
<evidence type="ECO:0000256" key="3">
    <source>
        <dbReference type="ARBA" id="ARBA00022448"/>
    </source>
</evidence>
<comment type="subcellular location">
    <subcellularLocation>
        <location evidence="1 10">Cell membrane</location>
        <topology evidence="1 10">Multi-pass membrane protein</topology>
    </subcellularLocation>
</comment>
<feature type="transmembrane region" description="Helical" evidence="10">
    <location>
        <begin position="80"/>
        <end position="101"/>
    </location>
</feature>
<dbReference type="Pfam" id="PF01741">
    <property type="entry name" value="MscL"/>
    <property type="match status" value="1"/>
</dbReference>
<dbReference type="InterPro" id="IPR019823">
    <property type="entry name" value="Mechanosensitive_channel_CS"/>
</dbReference>
<evidence type="ECO:0000256" key="7">
    <source>
        <dbReference type="ARBA" id="ARBA00023065"/>
    </source>
</evidence>
<evidence type="ECO:0000256" key="2">
    <source>
        <dbReference type="ARBA" id="ARBA00007254"/>
    </source>
</evidence>
<reference evidence="12" key="2">
    <citation type="journal article" date="2018" name="Environ. Microbiol.">
        <title>Bloom of a denitrifying methanotroph, 'Candidatus Methylomirabilis limnetica', in a deep stratified lake.</title>
        <authorList>
            <person name="Graf J.S."/>
            <person name="Mayr M.J."/>
            <person name="Marchant H.K."/>
            <person name="Tienken D."/>
            <person name="Hach P.F."/>
            <person name="Brand A."/>
            <person name="Schubert C.J."/>
            <person name="Kuypers M.M."/>
            <person name="Milucka J."/>
        </authorList>
    </citation>
    <scope>NUCLEOTIDE SEQUENCE [LARGE SCALE GENOMIC DNA]</scope>
    <source>
        <strain evidence="12">Zug</strain>
    </source>
</reference>
<keyword evidence="5 10" id="KW-0812">Transmembrane</keyword>
<evidence type="ECO:0000313" key="11">
    <source>
        <dbReference type="EMBL" id="PTL36804.1"/>
    </source>
</evidence>
<feature type="transmembrane region" description="Helical" evidence="10">
    <location>
        <begin position="12"/>
        <end position="31"/>
    </location>
</feature>
<evidence type="ECO:0000256" key="10">
    <source>
        <dbReference type="HAMAP-Rule" id="MF_00115"/>
    </source>
</evidence>
<dbReference type="InterPro" id="IPR037673">
    <property type="entry name" value="MSC/AndL"/>
</dbReference>
<dbReference type="NCBIfam" id="NF001843">
    <property type="entry name" value="PRK00567.1-4"/>
    <property type="match status" value="1"/>
</dbReference>
<evidence type="ECO:0000256" key="6">
    <source>
        <dbReference type="ARBA" id="ARBA00022989"/>
    </source>
</evidence>
<evidence type="ECO:0000313" key="12">
    <source>
        <dbReference type="Proteomes" id="UP000241436"/>
    </source>
</evidence>
<dbReference type="PROSITE" id="PS01327">
    <property type="entry name" value="MSCL"/>
    <property type="match status" value="1"/>
</dbReference>
<comment type="caution">
    <text evidence="11">The sequence shown here is derived from an EMBL/GenBank/DDBJ whole genome shotgun (WGS) entry which is preliminary data.</text>
</comment>
<dbReference type="Proteomes" id="UP000241436">
    <property type="component" value="Unassembled WGS sequence"/>
</dbReference>
<keyword evidence="6 10" id="KW-1133">Transmembrane helix</keyword>
<protein>
    <recommendedName>
        <fullName evidence="10">Large-conductance mechanosensitive channel</fullName>
    </recommendedName>
</protein>
<proteinExistence type="inferred from homology"/>
<reference evidence="11 12" key="1">
    <citation type="submission" date="2017-09" db="EMBL/GenBank/DDBJ databases">
        <title>Bloom of a denitrifying methanotroph, Candidatus Methylomirabilis limnetica, in a deep stratified lake.</title>
        <authorList>
            <person name="Graf J.S."/>
            <person name="Marchant H.K."/>
            <person name="Tienken D."/>
            <person name="Hach P.F."/>
            <person name="Brand A."/>
            <person name="Schubert C.J."/>
            <person name="Kuypers M.M."/>
            <person name="Milucka J."/>
        </authorList>
    </citation>
    <scope>NUCLEOTIDE SEQUENCE [LARGE SCALE GENOMIC DNA]</scope>
    <source>
        <strain evidence="11 12">Zug</strain>
    </source>
</reference>
<accession>A0A2T4U093</accession>
<name>A0A2T4U093_9BACT</name>
<evidence type="ECO:0000256" key="4">
    <source>
        <dbReference type="ARBA" id="ARBA00022475"/>
    </source>
</evidence>
<sequence length="144" mass="15400">MLREFKEFAMRGNVIDMAIGILIGAAFGKIISSFVNDILMPPIGLLVGKVDFSSLFIDLSGTAHPTLAAAKAAGAATINYGVFLNTVLDFLIVAFAIFLLIRQINRMTRKPEAAPVAPSTKACPHCLSSIHLEATRCAYCTSVI</sequence>
<comment type="subunit">
    <text evidence="10">Homopentamer.</text>
</comment>
<dbReference type="RefSeq" id="WP_107561268.1">
    <property type="nucleotide sequence ID" value="NZ_NVQC01000011.1"/>
</dbReference>
<gene>
    <name evidence="10" type="primary">mscL</name>
    <name evidence="11" type="ORF">CLG94_02180</name>
</gene>
<evidence type="ECO:0000256" key="1">
    <source>
        <dbReference type="ARBA" id="ARBA00004651"/>
    </source>
</evidence>
<keyword evidence="7 10" id="KW-0406">Ion transport</keyword>
<dbReference type="PRINTS" id="PR01264">
    <property type="entry name" value="MECHCHANNEL"/>
</dbReference>
<dbReference type="InterPro" id="IPR001185">
    <property type="entry name" value="MS_channel"/>
</dbReference>
<dbReference type="PANTHER" id="PTHR30266">
    <property type="entry name" value="MECHANOSENSITIVE CHANNEL MSCL"/>
    <property type="match status" value="1"/>
</dbReference>
<keyword evidence="8 10" id="KW-0472">Membrane</keyword>
<dbReference type="Gene3D" id="1.10.1200.120">
    <property type="entry name" value="Large-conductance mechanosensitive channel, MscL, domain 1"/>
    <property type="match status" value="1"/>
</dbReference>
<dbReference type="GO" id="GO:0008381">
    <property type="term" value="F:mechanosensitive monoatomic ion channel activity"/>
    <property type="evidence" value="ECO:0007669"/>
    <property type="project" value="UniProtKB-UniRule"/>
</dbReference>
<dbReference type="OrthoDB" id="9810350at2"/>
<dbReference type="InterPro" id="IPR036019">
    <property type="entry name" value="MscL_channel"/>
</dbReference>